<dbReference type="RefSeq" id="WP_092092449.1">
    <property type="nucleotide sequence ID" value="NZ_FOQE01000017.1"/>
</dbReference>
<accession>A0A1I3CFA1</accession>
<dbReference type="PANTHER" id="PTHR40076">
    <property type="entry name" value="MEMBRANE PROTEIN-RELATED"/>
    <property type="match status" value="1"/>
</dbReference>
<feature type="transmembrane region" description="Helical" evidence="1">
    <location>
        <begin position="183"/>
        <end position="206"/>
    </location>
</feature>
<organism evidence="2 3">
    <name type="scientific">Pisciglobus halotolerans</name>
    <dbReference type="NCBI Taxonomy" id="745365"/>
    <lineage>
        <taxon>Bacteria</taxon>
        <taxon>Bacillati</taxon>
        <taxon>Bacillota</taxon>
        <taxon>Bacilli</taxon>
        <taxon>Lactobacillales</taxon>
        <taxon>Carnobacteriaceae</taxon>
    </lineage>
</organism>
<feature type="transmembrane region" description="Helical" evidence="1">
    <location>
        <begin position="63"/>
        <end position="88"/>
    </location>
</feature>
<keyword evidence="1" id="KW-0472">Membrane</keyword>
<feature type="transmembrane region" description="Helical" evidence="1">
    <location>
        <begin position="21"/>
        <end position="43"/>
    </location>
</feature>
<proteinExistence type="predicted"/>
<sequence>MRNDEIRREAKHILKSNWKIAILNLIIAGVLATMISQALQSLTGNAMMNRVAMMQHHMTGPGSIMSVGNSFMSILLGLLSMAFSVLLYTGYDWSMLDLVDGQRLTVEGLFQAMKKNRMLKVVGLNIAITVLVGLWSLLLIIPGIIKAYSYSQALNILKDDPDVSIREAIRASKEVMHGKKAQFFWLDFSFAVWYLMILGIFALFVYQSLNRAGIQSFLTDNEVLLTLIMMLLAFLVVITVIAILSLYIEPYRKTAKQLFYRDLVGYPSDTESHMNGEKAFYQDLSNHDSFND</sequence>
<dbReference type="OrthoDB" id="9784844at2"/>
<feature type="transmembrane region" description="Helical" evidence="1">
    <location>
        <begin position="121"/>
        <end position="145"/>
    </location>
</feature>
<gene>
    <name evidence="2" type="ORF">SAMN04489868_11746</name>
</gene>
<evidence type="ECO:0000313" key="2">
    <source>
        <dbReference type="EMBL" id="SFH73234.1"/>
    </source>
</evidence>
<dbReference type="PANTHER" id="PTHR40076:SF1">
    <property type="entry name" value="MEMBRANE PROTEIN"/>
    <property type="match status" value="1"/>
</dbReference>
<evidence type="ECO:0000256" key="1">
    <source>
        <dbReference type="SAM" id="Phobius"/>
    </source>
</evidence>
<feature type="transmembrane region" description="Helical" evidence="1">
    <location>
        <begin position="227"/>
        <end position="248"/>
    </location>
</feature>
<dbReference type="InterPro" id="IPR010380">
    <property type="entry name" value="DUF975"/>
</dbReference>
<protein>
    <submittedName>
        <fullName evidence="2">Uncharacterized membrane protein</fullName>
    </submittedName>
</protein>
<dbReference type="Proteomes" id="UP000198668">
    <property type="component" value="Unassembled WGS sequence"/>
</dbReference>
<dbReference type="AlphaFoldDB" id="A0A1I3CFA1"/>
<name>A0A1I3CFA1_9LACT</name>
<dbReference type="Pfam" id="PF06161">
    <property type="entry name" value="DUF975"/>
    <property type="match status" value="1"/>
</dbReference>
<reference evidence="2 3" key="1">
    <citation type="submission" date="2016-10" db="EMBL/GenBank/DDBJ databases">
        <authorList>
            <person name="de Groot N.N."/>
        </authorList>
    </citation>
    <scope>NUCLEOTIDE SEQUENCE [LARGE SCALE GENOMIC DNA]</scope>
    <source>
        <strain evidence="2 3">DSM 27630</strain>
    </source>
</reference>
<keyword evidence="3" id="KW-1185">Reference proteome</keyword>
<keyword evidence="1" id="KW-0812">Transmembrane</keyword>
<dbReference type="EMBL" id="FOQE01000017">
    <property type="protein sequence ID" value="SFH73234.1"/>
    <property type="molecule type" value="Genomic_DNA"/>
</dbReference>
<evidence type="ECO:0000313" key="3">
    <source>
        <dbReference type="Proteomes" id="UP000198668"/>
    </source>
</evidence>
<keyword evidence="1" id="KW-1133">Transmembrane helix</keyword>